<evidence type="ECO:0000256" key="7">
    <source>
        <dbReference type="ARBA" id="ARBA00047740"/>
    </source>
</evidence>
<evidence type="ECO:0000259" key="10">
    <source>
        <dbReference type="Pfam" id="PF02940"/>
    </source>
</evidence>
<feature type="compositionally biased region" description="Polar residues" evidence="9">
    <location>
        <begin position="149"/>
        <end position="175"/>
    </location>
</feature>
<dbReference type="SUPFAM" id="SSF55154">
    <property type="entry name" value="CYTH-like phosphatases"/>
    <property type="match status" value="1"/>
</dbReference>
<keyword evidence="4 8" id="KW-0507">mRNA processing</keyword>
<dbReference type="InterPro" id="IPR037009">
    <property type="entry name" value="mRNA_triPase_Cet1_sf"/>
</dbReference>
<evidence type="ECO:0000256" key="1">
    <source>
        <dbReference type="ARBA" id="ARBA00001946"/>
    </source>
</evidence>
<feature type="region of interest" description="Disordered" evidence="9">
    <location>
        <begin position="397"/>
        <end position="500"/>
    </location>
</feature>
<dbReference type="InterPro" id="IPR040343">
    <property type="entry name" value="Cet1/Ctl1"/>
</dbReference>
<feature type="compositionally biased region" description="Polar residues" evidence="9">
    <location>
        <begin position="289"/>
        <end position="303"/>
    </location>
</feature>
<feature type="compositionally biased region" description="Basic and acidic residues" evidence="9">
    <location>
        <begin position="275"/>
        <end position="288"/>
    </location>
</feature>
<dbReference type="PANTHER" id="PTHR28118">
    <property type="entry name" value="POLYNUCLEOTIDE 5'-TRIPHOSPHATASE-RELATED"/>
    <property type="match status" value="1"/>
</dbReference>
<evidence type="ECO:0000256" key="3">
    <source>
        <dbReference type="ARBA" id="ARBA00006345"/>
    </source>
</evidence>
<keyword evidence="6 8" id="KW-0539">Nucleus</keyword>
<feature type="compositionally biased region" description="Low complexity" evidence="9">
    <location>
        <begin position="460"/>
        <end position="473"/>
    </location>
</feature>
<feature type="compositionally biased region" description="Low complexity" evidence="9">
    <location>
        <begin position="97"/>
        <end position="108"/>
    </location>
</feature>
<feature type="region of interest" description="Disordered" evidence="9">
    <location>
        <begin position="525"/>
        <end position="564"/>
    </location>
</feature>
<dbReference type="EC" id="3.6.1.74" evidence="8"/>
<dbReference type="Gene3D" id="3.20.100.10">
    <property type="entry name" value="mRNA triphosphatase Cet1-like"/>
    <property type="match status" value="1"/>
</dbReference>
<feature type="compositionally biased region" description="Polar residues" evidence="9">
    <location>
        <begin position="337"/>
        <end position="367"/>
    </location>
</feature>
<organism evidence="11 12">
    <name type="scientific">Viridothelium virens</name>
    <name type="common">Speckled blister lichen</name>
    <name type="synonym">Trypethelium virens</name>
    <dbReference type="NCBI Taxonomy" id="1048519"/>
    <lineage>
        <taxon>Eukaryota</taxon>
        <taxon>Fungi</taxon>
        <taxon>Dikarya</taxon>
        <taxon>Ascomycota</taxon>
        <taxon>Pezizomycotina</taxon>
        <taxon>Dothideomycetes</taxon>
        <taxon>Dothideomycetes incertae sedis</taxon>
        <taxon>Trypetheliales</taxon>
        <taxon>Trypetheliaceae</taxon>
        <taxon>Viridothelium</taxon>
    </lineage>
</organism>
<evidence type="ECO:0000313" key="12">
    <source>
        <dbReference type="Proteomes" id="UP000800092"/>
    </source>
</evidence>
<dbReference type="InterPro" id="IPR033469">
    <property type="entry name" value="CYTH-like_dom_sf"/>
</dbReference>
<dbReference type="AlphaFoldDB" id="A0A6A6GVQ3"/>
<gene>
    <name evidence="11" type="ORF">EV356DRAFT_520771</name>
</gene>
<evidence type="ECO:0000256" key="2">
    <source>
        <dbReference type="ARBA" id="ARBA00004123"/>
    </source>
</evidence>
<comment type="cofactor">
    <cofactor evidence="1 8">
        <name>Mg(2+)</name>
        <dbReference type="ChEBI" id="CHEBI:18420"/>
    </cofactor>
</comment>
<dbReference type="CDD" id="cd07470">
    <property type="entry name" value="CYTH-like_mRNA_RTPase"/>
    <property type="match status" value="1"/>
</dbReference>
<feature type="domain" description="mRNA triphosphatase Cet1-like" evidence="10">
    <location>
        <begin position="595"/>
        <end position="841"/>
    </location>
</feature>
<dbReference type="InterPro" id="IPR004206">
    <property type="entry name" value="mRNA_triPase_Cet1"/>
</dbReference>
<name>A0A6A6GVQ3_VIRVR</name>
<comment type="similarity">
    <text evidence="3 8">Belongs to the fungal TPase family.</text>
</comment>
<keyword evidence="12" id="KW-1185">Reference proteome</keyword>
<dbReference type="PANTHER" id="PTHR28118:SF1">
    <property type="entry name" value="POLYNUCLEOTIDE 5'-TRIPHOSPHATASE CTL1-RELATED"/>
    <property type="match status" value="1"/>
</dbReference>
<feature type="compositionally biased region" description="Polar residues" evidence="9">
    <location>
        <begin position="262"/>
        <end position="274"/>
    </location>
</feature>
<protein>
    <recommendedName>
        <fullName evidence="8">mRNA-capping enzyme subunit beta</fullName>
        <ecNumber evidence="8">3.6.1.74</ecNumber>
    </recommendedName>
    <alternativeName>
        <fullName evidence="8">mRNA 5'-phosphatase</fullName>
    </alternativeName>
    <alternativeName>
        <fullName evidence="8">mRNA 5'-triphosphate monophosphatase</fullName>
    </alternativeName>
</protein>
<evidence type="ECO:0000256" key="9">
    <source>
        <dbReference type="SAM" id="MobiDB-lite"/>
    </source>
</evidence>
<feature type="compositionally biased region" description="Polar residues" evidence="9">
    <location>
        <begin position="236"/>
        <end position="253"/>
    </location>
</feature>
<dbReference type="OrthoDB" id="272147at2759"/>
<evidence type="ECO:0000256" key="8">
    <source>
        <dbReference type="RuleBase" id="RU367053"/>
    </source>
</evidence>
<comment type="catalytic activity">
    <reaction evidence="7">
        <text>a 5'-end triphospho-ribonucleoside in mRNA + H2O = a 5'-end diphospho-ribonucleoside in mRNA + phosphate + H(+)</text>
        <dbReference type="Rhea" id="RHEA:67004"/>
        <dbReference type="Rhea" id="RHEA-COMP:17164"/>
        <dbReference type="Rhea" id="RHEA-COMP:17165"/>
        <dbReference type="ChEBI" id="CHEBI:15377"/>
        <dbReference type="ChEBI" id="CHEBI:15378"/>
        <dbReference type="ChEBI" id="CHEBI:43474"/>
        <dbReference type="ChEBI" id="CHEBI:167616"/>
        <dbReference type="ChEBI" id="CHEBI:167618"/>
        <dbReference type="EC" id="3.6.1.74"/>
    </reaction>
    <physiologicalReaction direction="left-to-right" evidence="7">
        <dbReference type="Rhea" id="RHEA:67005"/>
    </physiologicalReaction>
</comment>
<evidence type="ECO:0000256" key="6">
    <source>
        <dbReference type="ARBA" id="ARBA00023242"/>
    </source>
</evidence>
<feature type="compositionally biased region" description="Low complexity" evidence="9">
    <location>
        <begin position="185"/>
        <end position="205"/>
    </location>
</feature>
<dbReference type="Pfam" id="PF02940">
    <property type="entry name" value="mRNA_triPase"/>
    <property type="match status" value="1"/>
</dbReference>
<evidence type="ECO:0000256" key="4">
    <source>
        <dbReference type="ARBA" id="ARBA00022664"/>
    </source>
</evidence>
<dbReference type="Proteomes" id="UP000800092">
    <property type="component" value="Unassembled WGS sequence"/>
</dbReference>
<keyword evidence="8" id="KW-0506">mRNA capping</keyword>
<comment type="subunit">
    <text evidence="8">Heterodimer. The mRNA-capping enzyme is composed of two separate chains alpha and beta, respectively a mRNA guanylyltransferase and an mRNA 5'-triphosphate monophosphatase.</text>
</comment>
<evidence type="ECO:0000313" key="11">
    <source>
        <dbReference type="EMBL" id="KAF2229590.1"/>
    </source>
</evidence>
<accession>A0A6A6GVQ3</accession>
<comment type="subcellular location">
    <subcellularLocation>
        <location evidence="2 8">Nucleus</location>
    </subcellularLocation>
</comment>
<sequence>MDLRSVLNEDASNARRTTKAPPQTSPIPQSPAHGYFPPHHPSQVVPPAQPLHTGPSTLHSQQPLQHDIRPHSSSGPPGSHLQYSPGHTPSRSLAANQFPFSQPHPQSPAHAHVSYGSRDSFSSIPVPGGRALNHHQSPVLQSPVGLPLTVNSAPSQSLQHSISRPSPTPTPNSLRDPTPYSVRESPISSHSSSHAYQHHPSQPNTPLGPPPPLYQRSSTHGFREPISPHSIHQRTHSGASYAGTSMHSASPPSRSVAGPMTESPQASVQQSSERGSPRHMEQFERERSISVSPKTRVPSQSQMMDERRSGSHDQLGHHIRQSQYDHYNDKRGLSAGGISQTPLATGVSVRSQTDSGAGARSAQTPLSHLNAPINGEGGFLSDSIQHDYQKPIQLDSAHSNQLPSTTNSFGSQPAEMGTEKYELSTGSIAPRLNSDSEHTMTYSSVTPTEPMHIRDPNGNQAQSEIQQAESAPALHEPAHGSESQFQAGIKSEPNPAANFLQPSHKRTRYNEPPIWARRSHITAHIRGQRSAQGPKQERSNTRLQSRSVTPMVAKSPANGEINGVRPQAAGLDFEETNDGPLGYWERSITSVEPYNDLTRIVTDFIYSELGQWPETAVSDVGGNVSPNGQIEIEAKLGTLVDKGSNERIRLPVVSAVILDLEARKQIAFESFMTEHQHKALNDFLNAEVQKSHARPSPGQRPRVKIHYEHKRERDSFHELTQAGFHTLPAPARHIIESQGLLKRTKVRITKDQKSGRESARIVKCRLVDLDIYCPREAFDVRISINLEIAYQGEIEESTKVKFPDRVKDRLSYLHQAYQVDLTQVTDGGGSGGKTHELEVEISSAEVRRQMKLLQEGKENELERLIKVFLDNVKVLSRAVPPVG</sequence>
<feature type="region of interest" description="Disordered" evidence="9">
    <location>
        <begin position="329"/>
        <end position="383"/>
    </location>
</feature>
<feature type="compositionally biased region" description="Polar residues" evidence="9">
    <location>
        <begin position="397"/>
        <end position="411"/>
    </location>
</feature>
<dbReference type="GO" id="GO:0140818">
    <property type="term" value="F:mRNA 5'-triphosphate monophosphatase activity"/>
    <property type="evidence" value="ECO:0007669"/>
    <property type="project" value="UniProtKB-EC"/>
</dbReference>
<feature type="region of interest" description="Disordered" evidence="9">
    <location>
        <begin position="1"/>
        <end position="315"/>
    </location>
</feature>
<keyword evidence="5 8" id="KW-0378">Hydrolase</keyword>
<feature type="compositionally biased region" description="Low complexity" evidence="9">
    <location>
        <begin position="71"/>
        <end position="80"/>
    </location>
</feature>
<reference evidence="11" key="1">
    <citation type="journal article" date="2020" name="Stud. Mycol.">
        <title>101 Dothideomycetes genomes: a test case for predicting lifestyles and emergence of pathogens.</title>
        <authorList>
            <person name="Haridas S."/>
            <person name="Albert R."/>
            <person name="Binder M."/>
            <person name="Bloem J."/>
            <person name="Labutti K."/>
            <person name="Salamov A."/>
            <person name="Andreopoulos B."/>
            <person name="Baker S."/>
            <person name="Barry K."/>
            <person name="Bills G."/>
            <person name="Bluhm B."/>
            <person name="Cannon C."/>
            <person name="Castanera R."/>
            <person name="Culley D."/>
            <person name="Daum C."/>
            <person name="Ezra D."/>
            <person name="Gonzalez J."/>
            <person name="Henrissat B."/>
            <person name="Kuo A."/>
            <person name="Liang C."/>
            <person name="Lipzen A."/>
            <person name="Lutzoni F."/>
            <person name="Magnuson J."/>
            <person name="Mondo S."/>
            <person name="Nolan M."/>
            <person name="Ohm R."/>
            <person name="Pangilinan J."/>
            <person name="Park H.-J."/>
            <person name="Ramirez L."/>
            <person name="Alfaro M."/>
            <person name="Sun H."/>
            <person name="Tritt A."/>
            <person name="Yoshinaga Y."/>
            <person name="Zwiers L.-H."/>
            <person name="Turgeon B."/>
            <person name="Goodwin S."/>
            <person name="Spatafora J."/>
            <person name="Crous P."/>
            <person name="Grigoriev I."/>
        </authorList>
    </citation>
    <scope>NUCLEOTIDE SEQUENCE</scope>
    <source>
        <strain evidence="11">Tuck. ex Michener</strain>
    </source>
</reference>
<evidence type="ECO:0000256" key="5">
    <source>
        <dbReference type="ARBA" id="ARBA00022801"/>
    </source>
</evidence>
<feature type="compositionally biased region" description="Basic and acidic residues" evidence="9">
    <location>
        <begin position="304"/>
        <end position="315"/>
    </location>
</feature>
<feature type="compositionally biased region" description="Polar residues" evidence="9">
    <location>
        <begin position="54"/>
        <end position="64"/>
    </location>
</feature>
<comment type="function">
    <text evidence="8">First step of mRNA capping. Converts the 5'-triphosphate end of a nascent mRNA chain into a diphosphate end.</text>
</comment>
<feature type="compositionally biased region" description="Polar residues" evidence="9">
    <location>
        <begin position="81"/>
        <end position="95"/>
    </location>
</feature>
<dbReference type="GO" id="GO:0006370">
    <property type="term" value="P:7-methylguanosine mRNA capping"/>
    <property type="evidence" value="ECO:0007669"/>
    <property type="project" value="UniProtKB-UniRule"/>
</dbReference>
<dbReference type="GO" id="GO:0004651">
    <property type="term" value="F:polynucleotide 5'-phosphatase activity"/>
    <property type="evidence" value="ECO:0007669"/>
    <property type="project" value="UniProtKB-UniRule"/>
</dbReference>
<proteinExistence type="inferred from homology"/>
<dbReference type="GO" id="GO:0031533">
    <property type="term" value="C:mRNA capping enzyme complex"/>
    <property type="evidence" value="ECO:0007669"/>
    <property type="project" value="UniProtKB-UniRule"/>
</dbReference>
<dbReference type="EMBL" id="ML991859">
    <property type="protein sequence ID" value="KAF2229590.1"/>
    <property type="molecule type" value="Genomic_DNA"/>
</dbReference>